<dbReference type="STRING" id="393595.ABO_1396"/>
<dbReference type="Proteomes" id="UP000008871">
    <property type="component" value="Chromosome"/>
</dbReference>
<dbReference type="KEGG" id="abo:ABO_1396"/>
<protein>
    <submittedName>
        <fullName evidence="2">Uncharacterized protein</fullName>
    </submittedName>
</protein>
<name>Q0VPQ4_ALCBS</name>
<dbReference type="eggNOG" id="ENOG5032UGD">
    <property type="taxonomic scope" value="Bacteria"/>
</dbReference>
<organism evidence="2 3">
    <name type="scientific">Alcanivorax borkumensis (strain ATCC 700651 / DSM 11573 / NCIMB 13689 / SK2)</name>
    <dbReference type="NCBI Taxonomy" id="393595"/>
    <lineage>
        <taxon>Bacteria</taxon>
        <taxon>Pseudomonadati</taxon>
        <taxon>Pseudomonadota</taxon>
        <taxon>Gammaproteobacteria</taxon>
        <taxon>Oceanospirillales</taxon>
        <taxon>Alcanivoracaceae</taxon>
        <taxon>Alcanivorax</taxon>
    </lineage>
</organism>
<sequence length="400" mass="45479">MVNALSRVCFAQMPICHCRISHMTSRSYAALMGIMARRLLAFLLLLWVSAASLPSYAQKTEHGNPEQTVAVQGAGGLPEESLTEPVSESPPRPLESNPCGHLSGETGWVDRTHDWMSRTVCGPTRWVDGFFIGSNEIDEEQPGTQLRIIGASRWQDNDDDGREIKIRARVELPNAQERLSLLFQNDDDAGNDLSNDLDSRPEDVGNDSGGFRAALRWVTKMPDRMNLDLDAGLRSEITAFVRARYRWRTPLPGSNMYFHFTQKGYWEDPEGFGINSLFELDRPLTQLSTIRFSSEYELTEENNALNRDWYFNQAVSLYTRLGKQSGIGYSVGFDGFTDPIAAIETWRTSVRFRTSIWRPWFFYEIEPYVFWPRSLGYEGIAGIVLRVEIQAGLPVWENPK</sequence>
<dbReference type="EMBL" id="AM286690">
    <property type="protein sequence ID" value="CAL16844.1"/>
    <property type="molecule type" value="Genomic_DNA"/>
</dbReference>
<evidence type="ECO:0000256" key="1">
    <source>
        <dbReference type="SAM" id="MobiDB-lite"/>
    </source>
</evidence>
<evidence type="ECO:0000313" key="2">
    <source>
        <dbReference type="EMBL" id="CAL16844.1"/>
    </source>
</evidence>
<evidence type="ECO:0000313" key="3">
    <source>
        <dbReference type="Proteomes" id="UP000008871"/>
    </source>
</evidence>
<accession>Q0VPQ4</accession>
<proteinExistence type="predicted"/>
<dbReference type="HOGENOM" id="CLU_056319_1_0_6"/>
<dbReference type="AlphaFoldDB" id="Q0VPQ4"/>
<gene>
    <name evidence="2" type="ordered locus">ABO_1396</name>
</gene>
<reference evidence="2 3" key="1">
    <citation type="journal article" date="2006" name="Nat. Biotechnol.">
        <title>Genome sequence of the ubiquitous hydrocarbon-degrading marine bacterium Alcanivorax borkumensis.</title>
        <authorList>
            <person name="Schneiker S."/>
            <person name="Martins dos Santos V.A.P."/>
            <person name="Bartels D."/>
            <person name="Bekel T."/>
            <person name="Brecht M."/>
            <person name="Buhrmester J."/>
            <person name="Chernikova T.N."/>
            <person name="Denaro R."/>
            <person name="Ferrer M."/>
            <person name="Gertler C."/>
            <person name="Goesmann A."/>
            <person name="Golyshina O.V."/>
            <person name="Kaminski F."/>
            <person name="Khachane A.N."/>
            <person name="Lang S."/>
            <person name="Linke B."/>
            <person name="McHardy A.C."/>
            <person name="Meyer F."/>
            <person name="Nechitaylo T."/>
            <person name="Puehler A."/>
            <person name="Regenhardt D."/>
            <person name="Rupp O."/>
            <person name="Sabirova J.S."/>
            <person name="Selbitschka W."/>
            <person name="Yakimov M.M."/>
            <person name="Timmis K.N."/>
            <person name="Vorhoelter F.-J."/>
            <person name="Weidner S."/>
            <person name="Kaiser O."/>
            <person name="Golyshin P.N."/>
        </authorList>
    </citation>
    <scope>NUCLEOTIDE SEQUENCE [LARGE SCALE GENOMIC DNA]</scope>
    <source>
        <strain evidence="3">ATCC 700651 / DSM 11573 / NCIMB 13689 / SK2</strain>
    </source>
</reference>
<keyword evidence="3" id="KW-1185">Reference proteome</keyword>
<feature type="region of interest" description="Disordered" evidence="1">
    <location>
        <begin position="73"/>
        <end position="103"/>
    </location>
</feature>